<organism evidence="1 2">
    <name type="scientific">Yersinia aldovae</name>
    <dbReference type="NCBI Taxonomy" id="29483"/>
    <lineage>
        <taxon>Bacteria</taxon>
        <taxon>Pseudomonadati</taxon>
        <taxon>Pseudomonadota</taxon>
        <taxon>Gammaproteobacteria</taxon>
        <taxon>Enterobacterales</taxon>
        <taxon>Yersiniaceae</taxon>
        <taxon>Yersinia</taxon>
    </lineage>
</organism>
<accession>A0A0T9T6H6</accession>
<name>A0A0T9T6H6_YERAL</name>
<proteinExistence type="predicted"/>
<gene>
    <name evidence="1" type="ORF">ERS137965_00660</name>
</gene>
<dbReference type="EMBL" id="CQEJ01000003">
    <property type="protein sequence ID" value="CNK64409.1"/>
    <property type="molecule type" value="Genomic_DNA"/>
</dbReference>
<sequence>MSLIFWLMCYIPLDFNLQAGAIWKMTGIFYGLTLGRTNEKYTFDSVSRCFWPCWQ</sequence>
<dbReference type="Proteomes" id="UP000041595">
    <property type="component" value="Unassembled WGS sequence"/>
</dbReference>
<evidence type="ECO:0000313" key="2">
    <source>
        <dbReference type="Proteomes" id="UP000041595"/>
    </source>
</evidence>
<dbReference type="AlphaFoldDB" id="A0A0T9T6H6"/>
<reference evidence="1 2" key="1">
    <citation type="submission" date="2015-03" db="EMBL/GenBank/DDBJ databases">
        <authorList>
            <person name="Murphy D."/>
        </authorList>
    </citation>
    <scope>NUCLEOTIDE SEQUENCE [LARGE SCALE GENOMIC DNA]</scope>
    <source>
        <strain evidence="1 2">IP06005</strain>
    </source>
</reference>
<protein>
    <submittedName>
        <fullName evidence="1">Uncharacterized protein</fullName>
    </submittedName>
</protein>
<evidence type="ECO:0000313" key="1">
    <source>
        <dbReference type="EMBL" id="CNK64409.1"/>
    </source>
</evidence>